<dbReference type="InterPro" id="IPR015422">
    <property type="entry name" value="PyrdxlP-dep_Trfase_small"/>
</dbReference>
<dbReference type="InterPro" id="IPR000192">
    <property type="entry name" value="Aminotrans_V_dom"/>
</dbReference>
<evidence type="ECO:0000313" key="2">
    <source>
        <dbReference type="EMBL" id="MEQ2510379.1"/>
    </source>
</evidence>
<evidence type="ECO:0000313" key="3">
    <source>
        <dbReference type="Proteomes" id="UP001491552"/>
    </source>
</evidence>
<accession>A0ABV1G4P5</accession>
<dbReference type="SUPFAM" id="SSF53383">
    <property type="entry name" value="PLP-dependent transferases"/>
    <property type="match status" value="1"/>
</dbReference>
<name>A0ABV1G4P5_9FIRM</name>
<dbReference type="GO" id="GO:0008483">
    <property type="term" value="F:transaminase activity"/>
    <property type="evidence" value="ECO:0007669"/>
    <property type="project" value="UniProtKB-KW"/>
</dbReference>
<feature type="domain" description="Aminotransferase class V" evidence="1">
    <location>
        <begin position="2"/>
        <end position="359"/>
    </location>
</feature>
<dbReference type="PANTHER" id="PTHR43586">
    <property type="entry name" value="CYSTEINE DESULFURASE"/>
    <property type="match status" value="1"/>
</dbReference>
<gene>
    <name evidence="2" type="ORF">WMO66_03790</name>
</gene>
<organism evidence="2 3">
    <name type="scientific">Faecousia intestinalis</name>
    <dbReference type="NCBI Taxonomy" id="3133167"/>
    <lineage>
        <taxon>Bacteria</taxon>
        <taxon>Bacillati</taxon>
        <taxon>Bacillota</taxon>
        <taxon>Clostridia</taxon>
        <taxon>Eubacteriales</taxon>
        <taxon>Oscillospiraceae</taxon>
        <taxon>Faecousia</taxon>
    </lineage>
</organism>
<dbReference type="Pfam" id="PF00266">
    <property type="entry name" value="Aminotran_5"/>
    <property type="match status" value="1"/>
</dbReference>
<comment type="caution">
    <text evidence="2">The sequence shown here is derived from an EMBL/GenBank/DDBJ whole genome shotgun (WGS) entry which is preliminary data.</text>
</comment>
<dbReference type="RefSeq" id="WP_349135050.1">
    <property type="nucleotide sequence ID" value="NZ_JBBMFF010000152.1"/>
</dbReference>
<evidence type="ECO:0000259" key="1">
    <source>
        <dbReference type="Pfam" id="PF00266"/>
    </source>
</evidence>
<dbReference type="PANTHER" id="PTHR43586:SF4">
    <property type="entry name" value="ISOPENICILLIN N EPIMERASE"/>
    <property type="match status" value="1"/>
</dbReference>
<dbReference type="Gene3D" id="3.90.1150.10">
    <property type="entry name" value="Aspartate Aminotransferase, domain 1"/>
    <property type="match status" value="1"/>
</dbReference>
<keyword evidence="2" id="KW-0032">Aminotransferase</keyword>
<sequence>MIYFDSAATTLQKPESVYAAVQRTMRACASVGRGGHAAADAAARVVYACRTEAAELFDAVPEQIVFTMNATHGLNIALRSLVRPGGRVVLSGMEHNAVTRPLAALGAQIETADAPPFAPERLLEGFARALQQGADAAVCTHVSNVYGNVLPVSAVAALCRERGVPLVIDASQSAGTLPVSLRGTGAAFIAMPGHKGLYGPQGTGLLLCGAAGEPLLQGGTGSNSLDQSMPDFLPDRHEAGTHNVCGIGGLLAGLRFVCERRPEELLARECALTALAARGLRQLPGVEVFTGPGQSGVLSFRCRDLDCEEAAACLAEAGIAVRAGLHCAPMAHRSGGTLETGTVRVSFSAFNTSAEVRQFLQVCRTAFLPG</sequence>
<protein>
    <submittedName>
        <fullName evidence="2">Aminotransferase class V-fold PLP-dependent enzyme</fullName>
    </submittedName>
</protein>
<dbReference type="Proteomes" id="UP001491552">
    <property type="component" value="Unassembled WGS sequence"/>
</dbReference>
<dbReference type="InterPro" id="IPR015424">
    <property type="entry name" value="PyrdxlP-dep_Trfase"/>
</dbReference>
<dbReference type="EMBL" id="JBBMFF010000152">
    <property type="protein sequence ID" value="MEQ2510379.1"/>
    <property type="molecule type" value="Genomic_DNA"/>
</dbReference>
<dbReference type="InterPro" id="IPR015421">
    <property type="entry name" value="PyrdxlP-dep_Trfase_major"/>
</dbReference>
<keyword evidence="2" id="KW-0808">Transferase</keyword>
<proteinExistence type="predicted"/>
<dbReference type="Gene3D" id="3.40.640.10">
    <property type="entry name" value="Type I PLP-dependent aspartate aminotransferase-like (Major domain)"/>
    <property type="match status" value="1"/>
</dbReference>
<keyword evidence="3" id="KW-1185">Reference proteome</keyword>
<reference evidence="2 3" key="1">
    <citation type="submission" date="2024-03" db="EMBL/GenBank/DDBJ databases">
        <title>Human intestinal bacterial collection.</title>
        <authorList>
            <person name="Pauvert C."/>
            <person name="Hitch T.C.A."/>
            <person name="Clavel T."/>
        </authorList>
    </citation>
    <scope>NUCLEOTIDE SEQUENCE [LARGE SCALE GENOMIC DNA]</scope>
    <source>
        <strain evidence="2 3">CLA-AA-H192</strain>
    </source>
</reference>